<organism evidence="2 3">
    <name type="scientific">Amphibalanus amphitrite</name>
    <name type="common">Striped barnacle</name>
    <name type="synonym">Balanus amphitrite</name>
    <dbReference type="NCBI Taxonomy" id="1232801"/>
    <lineage>
        <taxon>Eukaryota</taxon>
        <taxon>Metazoa</taxon>
        <taxon>Ecdysozoa</taxon>
        <taxon>Arthropoda</taxon>
        <taxon>Crustacea</taxon>
        <taxon>Multicrustacea</taxon>
        <taxon>Cirripedia</taxon>
        <taxon>Thoracica</taxon>
        <taxon>Thoracicalcarea</taxon>
        <taxon>Balanomorpha</taxon>
        <taxon>Balanoidea</taxon>
        <taxon>Balanidae</taxon>
        <taxon>Amphibalaninae</taxon>
        <taxon>Amphibalanus</taxon>
    </lineage>
</organism>
<protein>
    <submittedName>
        <fullName evidence="2">TELO2-interacting protein 2</fullName>
    </submittedName>
</protein>
<proteinExistence type="inferred from homology"/>
<keyword evidence="3" id="KW-1185">Reference proteome</keyword>
<dbReference type="GO" id="GO:0110078">
    <property type="term" value="C:TTT Hsp90 cochaperone complex"/>
    <property type="evidence" value="ECO:0007669"/>
    <property type="project" value="InterPro"/>
</dbReference>
<dbReference type="EMBL" id="VIIS01001356">
    <property type="protein sequence ID" value="KAF0299543.1"/>
    <property type="molecule type" value="Genomic_DNA"/>
</dbReference>
<reference evidence="2 3" key="1">
    <citation type="submission" date="2019-07" db="EMBL/GenBank/DDBJ databases">
        <title>Draft genome assembly of a fouling barnacle, Amphibalanus amphitrite (Darwin, 1854): The first reference genome for Thecostraca.</title>
        <authorList>
            <person name="Kim W."/>
        </authorList>
    </citation>
    <scope>NUCLEOTIDE SEQUENCE [LARGE SCALE GENOMIC DNA]</scope>
    <source>
        <strain evidence="2">SNU_AA5</strain>
        <tissue evidence="2">Soma without cirri and trophi</tissue>
    </source>
</reference>
<dbReference type="InterPro" id="IPR016024">
    <property type="entry name" value="ARM-type_fold"/>
</dbReference>
<accession>A0A6A4W0U5</accession>
<comment type="caution">
    <text evidence="2">The sequence shown here is derived from an EMBL/GenBank/DDBJ whole genome shotgun (WGS) entry which is preliminary data.</text>
</comment>
<dbReference type="InterPro" id="IPR018870">
    <property type="entry name" value="Tti2"/>
</dbReference>
<name>A0A6A4W0U5_AMPAM</name>
<dbReference type="GO" id="GO:0005829">
    <property type="term" value="C:cytosol"/>
    <property type="evidence" value="ECO:0007669"/>
    <property type="project" value="TreeGrafter"/>
</dbReference>
<evidence type="ECO:0000313" key="3">
    <source>
        <dbReference type="Proteomes" id="UP000440578"/>
    </source>
</evidence>
<evidence type="ECO:0000313" key="2">
    <source>
        <dbReference type="EMBL" id="KAF0299543.1"/>
    </source>
</evidence>
<comment type="similarity">
    <text evidence="1">Belongs to the TTI2 family.</text>
</comment>
<dbReference type="PANTHER" id="PTHR32226:SF2">
    <property type="entry name" value="TELO2-INTERACTING PROTEIN 2"/>
    <property type="match status" value="1"/>
</dbReference>
<sequence>MAASDLWSVACSLRVPPLHLPEDRPYTASDFSRDRAASAASLWRLAAQLRCTPAAPSPPAALAETLLVVAERRRPEPPWSSPEEAAAAAELSAALLAAAGADSPAELLAAPAGELAVRRLAEQLTPAEWRRRPAAAACLPWLLELLDGPAAAARLAALLPPVLLLADDWEARHQRLAAGCLRRLLELVPRATLRQYGRAEVMCAALERLCAGRQPEVAAEAYPALLLALTAAQEPGGDDTPLVGAARLHRLTKQLLYSLSTESQPALRRLLLAQLEPLLARLGLEAVVWLRLALEVLTSLVETSVGGDWPLLEGVLRAVRRLAADARPRLAAHQPALAFLLCRVAYDLAAPDDEPPPAPLRALLVSVMTECSAAPGCDGLPGLCDGLTAAEHQLPEEFAAILGDAWAADRAADQARCGTTQR</sequence>
<evidence type="ECO:0000256" key="1">
    <source>
        <dbReference type="ARBA" id="ARBA00034736"/>
    </source>
</evidence>
<dbReference type="SUPFAM" id="SSF48371">
    <property type="entry name" value="ARM repeat"/>
    <property type="match status" value="1"/>
</dbReference>
<gene>
    <name evidence="2" type="primary">Tti2</name>
    <name evidence="2" type="ORF">FJT64_027728</name>
</gene>
<dbReference type="GO" id="GO:0005634">
    <property type="term" value="C:nucleus"/>
    <property type="evidence" value="ECO:0007669"/>
    <property type="project" value="TreeGrafter"/>
</dbReference>
<dbReference type="AlphaFoldDB" id="A0A6A4W0U5"/>
<dbReference type="Pfam" id="PF10521">
    <property type="entry name" value="Tti2"/>
    <property type="match status" value="1"/>
</dbReference>
<dbReference type="PANTHER" id="PTHR32226">
    <property type="entry name" value="TELO2-INTERACTING PROTEIN 2"/>
    <property type="match status" value="1"/>
</dbReference>
<dbReference type="Proteomes" id="UP000440578">
    <property type="component" value="Unassembled WGS sequence"/>
</dbReference>